<protein>
    <submittedName>
        <fullName evidence="1">Uncharacterized protein</fullName>
    </submittedName>
</protein>
<keyword evidence="2" id="KW-1185">Reference proteome</keyword>
<accession>A0A2P7S548</accession>
<sequence>MVAMLMCGDIHRQIMRLYERQVHKLIAIDFDRSGLPDELRKTAPVWVESLLKEVAPAAGSNEDSYRTS</sequence>
<proteinExistence type="predicted"/>
<organism evidence="1 2">
    <name type="scientific">Pseudaminobacter soli</name>
    <name type="common">ex Li et al. 2025</name>
    <dbReference type="NCBI Taxonomy" id="1295366"/>
    <lineage>
        <taxon>Bacteria</taxon>
        <taxon>Pseudomonadati</taxon>
        <taxon>Pseudomonadota</taxon>
        <taxon>Alphaproteobacteria</taxon>
        <taxon>Hyphomicrobiales</taxon>
        <taxon>Phyllobacteriaceae</taxon>
        <taxon>Pseudaminobacter</taxon>
    </lineage>
</organism>
<dbReference type="Proteomes" id="UP000240653">
    <property type="component" value="Unassembled WGS sequence"/>
</dbReference>
<reference evidence="1 2" key="1">
    <citation type="submission" date="2018-03" db="EMBL/GenBank/DDBJ databases">
        <title>The draft genome of Mesorhizobium soli JCM 19897.</title>
        <authorList>
            <person name="Li L."/>
            <person name="Liu L."/>
            <person name="Liang L."/>
            <person name="Wang T."/>
            <person name="Zhang X."/>
        </authorList>
    </citation>
    <scope>NUCLEOTIDE SEQUENCE [LARGE SCALE GENOMIC DNA]</scope>
    <source>
        <strain evidence="1 2">JCM 19897</strain>
    </source>
</reference>
<evidence type="ECO:0000313" key="2">
    <source>
        <dbReference type="Proteomes" id="UP000240653"/>
    </source>
</evidence>
<comment type="caution">
    <text evidence="1">The sequence shown here is derived from an EMBL/GenBank/DDBJ whole genome shotgun (WGS) entry which is preliminary data.</text>
</comment>
<dbReference type="EMBL" id="PXYL01000013">
    <property type="protein sequence ID" value="PSJ57593.1"/>
    <property type="molecule type" value="Genomic_DNA"/>
</dbReference>
<gene>
    <name evidence="1" type="ORF">C7I85_21740</name>
</gene>
<dbReference type="AlphaFoldDB" id="A0A2P7S548"/>
<evidence type="ECO:0000313" key="1">
    <source>
        <dbReference type="EMBL" id="PSJ57593.1"/>
    </source>
</evidence>
<name>A0A2P7S548_9HYPH</name>